<evidence type="ECO:0000256" key="5">
    <source>
        <dbReference type="ARBA" id="ARBA00022588"/>
    </source>
</evidence>
<accession>A0ABM1LE99</accession>
<evidence type="ECO:0000256" key="11">
    <source>
        <dbReference type="ARBA" id="ARBA00023180"/>
    </source>
</evidence>
<evidence type="ECO:0000256" key="2">
    <source>
        <dbReference type="ARBA" id="ARBA00004613"/>
    </source>
</evidence>
<evidence type="ECO:0000256" key="10">
    <source>
        <dbReference type="ARBA" id="ARBA00023157"/>
    </source>
</evidence>
<keyword evidence="9" id="KW-0180">Complement pathway</keyword>
<evidence type="ECO:0000256" key="4">
    <source>
        <dbReference type="ARBA" id="ARBA00022525"/>
    </source>
</evidence>
<keyword evidence="4" id="KW-0964">Secreted</keyword>
<comment type="subcellular location">
    <subcellularLocation>
        <location evidence="1">Cell surface</location>
    </subcellularLocation>
    <subcellularLocation>
        <location evidence="2">Secreted</location>
    </subcellularLocation>
</comment>
<keyword evidence="12" id="KW-0379">Hydroxylation</keyword>
<dbReference type="GeneID" id="107125363"/>
<keyword evidence="11" id="KW-0325">Glycoprotein</keyword>
<dbReference type="Proteomes" id="UP000694871">
    <property type="component" value="Unplaced"/>
</dbReference>
<evidence type="ECO:0000259" key="15">
    <source>
        <dbReference type="PROSITE" id="PS50871"/>
    </source>
</evidence>
<evidence type="ECO:0000256" key="14">
    <source>
        <dbReference type="SAM" id="MobiDB-lite"/>
    </source>
</evidence>
<dbReference type="Gene3D" id="2.60.120.40">
    <property type="match status" value="1"/>
</dbReference>
<reference evidence="17" key="1">
    <citation type="submission" date="2025-08" db="UniProtKB">
        <authorList>
            <consortium name="RefSeq"/>
        </authorList>
    </citation>
    <scope>IDENTIFICATION</scope>
</reference>
<sequence>MRGPKGDPGEPGVPGIPGNKGYRGPDGPQGPPGEVGDQGPKGQVGNVMHQARAAFSASRQSPEPNGNVVVFDHIITNQDNGYSGQRGMFTCKDPGYYYFSFQVVSAGNLCLILVHKDTRVATFCDNNSDSLLQVNSGGSVLKLAAGDTVWLESDPEAGNKVYEGTDADSVFSGFLLFPSSV</sequence>
<feature type="region of interest" description="Disordered" evidence="14">
    <location>
        <begin position="1"/>
        <end position="44"/>
    </location>
</feature>
<evidence type="ECO:0000256" key="3">
    <source>
        <dbReference type="ARBA" id="ARBA00013456"/>
    </source>
</evidence>
<keyword evidence="6" id="KW-0732">Signal</keyword>
<dbReference type="SUPFAM" id="SSF49842">
    <property type="entry name" value="TNF-like"/>
    <property type="match status" value="1"/>
</dbReference>
<proteinExistence type="predicted"/>
<evidence type="ECO:0000256" key="7">
    <source>
        <dbReference type="ARBA" id="ARBA00022737"/>
    </source>
</evidence>
<protein>
    <recommendedName>
        <fullName evidence="3">Complement C1q subcomponent subunit A</fullName>
    </recommendedName>
</protein>
<evidence type="ECO:0000256" key="8">
    <source>
        <dbReference type="ARBA" id="ARBA00022859"/>
    </source>
</evidence>
<dbReference type="Pfam" id="PF01391">
    <property type="entry name" value="Collagen"/>
    <property type="match status" value="1"/>
</dbReference>
<evidence type="ECO:0000256" key="13">
    <source>
        <dbReference type="ARBA" id="ARBA00093497"/>
    </source>
</evidence>
<evidence type="ECO:0000256" key="9">
    <source>
        <dbReference type="ARBA" id="ARBA00022875"/>
    </source>
</evidence>
<evidence type="ECO:0000313" key="17">
    <source>
        <dbReference type="RefSeq" id="XP_015284286.1"/>
    </source>
</evidence>
<evidence type="ECO:0000313" key="16">
    <source>
        <dbReference type="Proteomes" id="UP000694871"/>
    </source>
</evidence>
<keyword evidence="7" id="KW-0677">Repeat</keyword>
<keyword evidence="10" id="KW-1015">Disulfide bond</keyword>
<dbReference type="RefSeq" id="XP_015284286.1">
    <property type="nucleotide sequence ID" value="XM_015428800.1"/>
</dbReference>
<keyword evidence="5" id="KW-0399">Innate immunity</keyword>
<keyword evidence="16" id="KW-1185">Reference proteome</keyword>
<dbReference type="PROSITE" id="PS50871">
    <property type="entry name" value="C1Q"/>
    <property type="match status" value="1"/>
</dbReference>
<gene>
    <name evidence="17" type="primary">C1QA</name>
</gene>
<name>A0ABM1LE99_GEKJA</name>
<dbReference type="InterPro" id="IPR050392">
    <property type="entry name" value="Collagen/C1q_domain"/>
</dbReference>
<dbReference type="PRINTS" id="PR00007">
    <property type="entry name" value="COMPLEMNTC1Q"/>
</dbReference>
<evidence type="ECO:0000256" key="1">
    <source>
        <dbReference type="ARBA" id="ARBA00004241"/>
    </source>
</evidence>
<dbReference type="PANTHER" id="PTHR15427:SF26">
    <property type="entry name" value="COMPLEMENT C1Q SUBCOMPONENT SUBUNIT A"/>
    <property type="match status" value="1"/>
</dbReference>
<evidence type="ECO:0000256" key="12">
    <source>
        <dbReference type="ARBA" id="ARBA00023278"/>
    </source>
</evidence>
<dbReference type="SMART" id="SM00110">
    <property type="entry name" value="C1Q"/>
    <property type="match status" value="1"/>
</dbReference>
<feature type="domain" description="C1q" evidence="15">
    <location>
        <begin position="48"/>
        <end position="181"/>
    </location>
</feature>
<dbReference type="Pfam" id="PF00386">
    <property type="entry name" value="C1q"/>
    <property type="match status" value="1"/>
</dbReference>
<evidence type="ECO:0000256" key="6">
    <source>
        <dbReference type="ARBA" id="ARBA00022729"/>
    </source>
</evidence>
<dbReference type="InterPro" id="IPR008983">
    <property type="entry name" value="Tumour_necrosis_fac-like_dom"/>
</dbReference>
<keyword evidence="8" id="KW-0391">Immunity</keyword>
<dbReference type="PANTHER" id="PTHR15427">
    <property type="entry name" value="EMILIN ELASTIN MICROFIBRIL INTERFACE-LOCATED PROTEIN ELASTIN MICROFIBRIL INTERFACER"/>
    <property type="match status" value="1"/>
</dbReference>
<organism evidence="16 17">
    <name type="scientific">Gekko japonicus</name>
    <name type="common">Schlegel's Japanese gecko</name>
    <dbReference type="NCBI Taxonomy" id="146911"/>
    <lineage>
        <taxon>Eukaryota</taxon>
        <taxon>Metazoa</taxon>
        <taxon>Chordata</taxon>
        <taxon>Craniata</taxon>
        <taxon>Vertebrata</taxon>
        <taxon>Euteleostomi</taxon>
        <taxon>Lepidosauria</taxon>
        <taxon>Squamata</taxon>
        <taxon>Bifurcata</taxon>
        <taxon>Gekkota</taxon>
        <taxon>Gekkonidae</taxon>
        <taxon>Gekkoninae</taxon>
        <taxon>Gekko</taxon>
    </lineage>
</organism>
<dbReference type="InterPro" id="IPR008160">
    <property type="entry name" value="Collagen"/>
</dbReference>
<comment type="subunit">
    <text evidence="13">Core component of the complement C1 complex, a calcium-dependent complex composed of 1 molecule of the C1Q subcomplex, 2 molecules of C1R and 2 molecules of C1S. The C1Q subcomplex is composed 18 subunits: 3 chains of C1QA, C1QB, and C1QC trimerize to form 6 collagen-like triple helices connected to six globular ligand-recognition modules (C1q domain). Interacts with CR1 (via Sushi 24 and Sushi 25 domains). Interacts (via C-terminus) with CD33; this interaction activates CD33 inhibitory motifs.</text>
</comment>
<dbReference type="InterPro" id="IPR001073">
    <property type="entry name" value="C1q_dom"/>
</dbReference>